<dbReference type="RefSeq" id="WP_146134283.1">
    <property type="nucleotide sequence ID" value="NZ_PVTL01000001.1"/>
</dbReference>
<comment type="caution">
    <text evidence="4">The sequence shown here is derived from an EMBL/GenBank/DDBJ whole genome shotgun (WGS) entry which is preliminary data.</text>
</comment>
<proteinExistence type="predicted"/>
<evidence type="ECO:0000256" key="3">
    <source>
        <dbReference type="SAM" id="SignalP"/>
    </source>
</evidence>
<reference evidence="4 5" key="1">
    <citation type="submission" date="2018-03" db="EMBL/GenBank/DDBJ databases">
        <title>Genomic Encyclopedia of Type Strains, Phase III (KMG-III): the genomes of soil and plant-associated and newly described type strains.</title>
        <authorList>
            <person name="Whitman W."/>
        </authorList>
    </citation>
    <scope>NUCLEOTIDE SEQUENCE [LARGE SCALE GENOMIC DNA]</scope>
    <source>
        <strain evidence="4 5">CGMCC 1.12484</strain>
    </source>
</reference>
<keyword evidence="3" id="KW-0732">Signal</keyword>
<evidence type="ECO:0000256" key="2">
    <source>
        <dbReference type="SAM" id="Phobius"/>
    </source>
</evidence>
<evidence type="ECO:0000313" key="4">
    <source>
        <dbReference type="EMBL" id="PRY70025.1"/>
    </source>
</evidence>
<keyword evidence="2" id="KW-0812">Transmembrane</keyword>
<feature type="signal peptide" evidence="3">
    <location>
        <begin position="1"/>
        <end position="28"/>
    </location>
</feature>
<name>A0A2T0VIW2_9MICO</name>
<organism evidence="4 5">
    <name type="scientific">Glaciihabitans tibetensis</name>
    <dbReference type="NCBI Taxonomy" id="1266600"/>
    <lineage>
        <taxon>Bacteria</taxon>
        <taxon>Bacillati</taxon>
        <taxon>Actinomycetota</taxon>
        <taxon>Actinomycetes</taxon>
        <taxon>Micrococcales</taxon>
        <taxon>Microbacteriaceae</taxon>
        <taxon>Glaciihabitans</taxon>
    </lineage>
</organism>
<evidence type="ECO:0000256" key="1">
    <source>
        <dbReference type="SAM" id="MobiDB-lite"/>
    </source>
</evidence>
<accession>A0A2T0VIW2</accession>
<evidence type="ECO:0000313" key="5">
    <source>
        <dbReference type="Proteomes" id="UP000237983"/>
    </source>
</evidence>
<dbReference type="EMBL" id="PVTL01000001">
    <property type="protein sequence ID" value="PRY70025.1"/>
    <property type="molecule type" value="Genomic_DNA"/>
</dbReference>
<feature type="region of interest" description="Disordered" evidence="1">
    <location>
        <begin position="55"/>
        <end position="99"/>
    </location>
</feature>
<dbReference type="AlphaFoldDB" id="A0A2T0VIW2"/>
<feature type="transmembrane region" description="Helical" evidence="2">
    <location>
        <begin position="38"/>
        <end position="61"/>
    </location>
</feature>
<gene>
    <name evidence="4" type="ORF">B0I08_101147</name>
</gene>
<sequence>MRHIRAGMAAVVAALAVLLVVLAPAALASPTTLAAAVAVTIIAAVLVLQAAAVTSGSRSALARSTAFARRQERSAEPAPQHPDTAGRPRTRAPSRGSRA</sequence>
<protein>
    <submittedName>
        <fullName evidence="4">Uncharacterized protein</fullName>
    </submittedName>
</protein>
<feature type="compositionally biased region" description="Basic residues" evidence="1">
    <location>
        <begin position="88"/>
        <end position="99"/>
    </location>
</feature>
<feature type="chain" id="PRO_5015406826" evidence="3">
    <location>
        <begin position="29"/>
        <end position="99"/>
    </location>
</feature>
<dbReference type="Proteomes" id="UP000237983">
    <property type="component" value="Unassembled WGS sequence"/>
</dbReference>
<keyword evidence="2" id="KW-1133">Transmembrane helix</keyword>
<keyword evidence="5" id="KW-1185">Reference proteome</keyword>
<keyword evidence="2" id="KW-0472">Membrane</keyword>